<dbReference type="Pfam" id="PF03466">
    <property type="entry name" value="LysR_substrate"/>
    <property type="match status" value="1"/>
</dbReference>
<dbReference type="InterPro" id="IPR036388">
    <property type="entry name" value="WH-like_DNA-bd_sf"/>
</dbReference>
<evidence type="ECO:0000256" key="2">
    <source>
        <dbReference type="ARBA" id="ARBA00023015"/>
    </source>
</evidence>
<evidence type="ECO:0000259" key="5">
    <source>
        <dbReference type="PROSITE" id="PS50931"/>
    </source>
</evidence>
<dbReference type="EMBL" id="JAAVJL010000001">
    <property type="protein sequence ID" value="NMF58233.1"/>
    <property type="molecule type" value="Genomic_DNA"/>
</dbReference>
<comment type="caution">
    <text evidence="6">The sequence shown here is derived from an EMBL/GenBank/DDBJ whole genome shotgun (WGS) entry which is preliminary data.</text>
</comment>
<keyword evidence="3" id="KW-0238">DNA-binding</keyword>
<dbReference type="InterPro" id="IPR036390">
    <property type="entry name" value="WH_DNA-bd_sf"/>
</dbReference>
<protein>
    <submittedName>
        <fullName evidence="6">LysR family transcriptional regulator</fullName>
    </submittedName>
</protein>
<dbReference type="CDD" id="cd08422">
    <property type="entry name" value="PBP2_CrgA_like"/>
    <property type="match status" value="1"/>
</dbReference>
<keyword evidence="2" id="KW-0805">Transcription regulation</keyword>
<dbReference type="InterPro" id="IPR005119">
    <property type="entry name" value="LysR_subst-bd"/>
</dbReference>
<gene>
    <name evidence="6" type="ORF">HC246_09415</name>
</gene>
<evidence type="ECO:0000256" key="4">
    <source>
        <dbReference type="ARBA" id="ARBA00023163"/>
    </source>
</evidence>
<dbReference type="PROSITE" id="PS50931">
    <property type="entry name" value="HTH_LYSR"/>
    <property type="match status" value="1"/>
</dbReference>
<dbReference type="SUPFAM" id="SSF53850">
    <property type="entry name" value="Periplasmic binding protein-like II"/>
    <property type="match status" value="1"/>
</dbReference>
<keyword evidence="7" id="KW-1185">Reference proteome</keyword>
<dbReference type="Gene3D" id="1.10.10.10">
    <property type="entry name" value="Winged helix-like DNA-binding domain superfamily/Winged helix DNA-binding domain"/>
    <property type="match status" value="1"/>
</dbReference>
<keyword evidence="4" id="KW-0804">Transcription</keyword>
<comment type="similarity">
    <text evidence="1">Belongs to the LysR transcriptional regulatory family.</text>
</comment>
<evidence type="ECO:0000313" key="7">
    <source>
        <dbReference type="Proteomes" id="UP000738376"/>
    </source>
</evidence>
<dbReference type="Pfam" id="PF00126">
    <property type="entry name" value="HTH_1"/>
    <property type="match status" value="1"/>
</dbReference>
<dbReference type="RefSeq" id="WP_169363160.1">
    <property type="nucleotide sequence ID" value="NZ_JAAVJL010000001.1"/>
</dbReference>
<accession>A0ABX1LQ42</accession>
<reference evidence="6 7" key="1">
    <citation type="submission" date="2020-03" db="EMBL/GenBank/DDBJ databases">
        <title>Draft Genome Sequence of 2-Methylisoborneol Producing Pseudanabaena yagii Strain GIHE-NHR1 Isolated from North Han River in South Korea.</title>
        <authorList>
            <person name="Jeong J."/>
        </authorList>
    </citation>
    <scope>NUCLEOTIDE SEQUENCE [LARGE SCALE GENOMIC DNA]</scope>
    <source>
        <strain evidence="6 7">GIHE-NHR1</strain>
    </source>
</reference>
<dbReference type="SUPFAM" id="SSF46785">
    <property type="entry name" value="Winged helix' DNA-binding domain"/>
    <property type="match status" value="1"/>
</dbReference>
<dbReference type="InterPro" id="IPR000847">
    <property type="entry name" value="LysR_HTH_N"/>
</dbReference>
<evidence type="ECO:0000256" key="1">
    <source>
        <dbReference type="ARBA" id="ARBA00009437"/>
    </source>
</evidence>
<dbReference type="PANTHER" id="PTHR30537:SF80">
    <property type="entry name" value="TRANSCRIPTIONAL REGULATOR"/>
    <property type="match status" value="1"/>
</dbReference>
<organism evidence="6 7">
    <name type="scientific">Pseudanabaena yagii GIHE-NHR1</name>
    <dbReference type="NCBI Taxonomy" id="2722753"/>
    <lineage>
        <taxon>Bacteria</taxon>
        <taxon>Bacillati</taxon>
        <taxon>Cyanobacteriota</taxon>
        <taxon>Cyanophyceae</taxon>
        <taxon>Pseudanabaenales</taxon>
        <taxon>Pseudanabaenaceae</taxon>
        <taxon>Pseudanabaena</taxon>
        <taxon>Pseudanabaena yagii</taxon>
    </lineage>
</organism>
<dbReference type="PANTHER" id="PTHR30537">
    <property type="entry name" value="HTH-TYPE TRANSCRIPTIONAL REGULATOR"/>
    <property type="match status" value="1"/>
</dbReference>
<dbReference type="Proteomes" id="UP000738376">
    <property type="component" value="Unassembled WGS sequence"/>
</dbReference>
<sequence length="305" mass="34248">MDRIACMQSFVRAIEMNSFSAVAREQQTTQPTISKQIAALEKHLGVQLIIRSTTSLSLTDEGKKYYHYCQQILETVAEAEASLTGKEKATGILHLGCSVLFGQMQIVPRLQAFMRRYPDIKIDLMMTDNFVNIVEEGLDLIIRIGNHSDNSLISHRIGTTRRVAVATTKYFEQLGEPKTPEDLVHHNCIVYTRLSTGNEWHFQGNGDMIKVCVGGSFQTNSSVAIRAAVLSGLGIAIAPVWMFGDEIYQGDLKVVLQDYQPIPLPIYAVYRRSRFYPAKISCFIKFLAEEFQLDPWVSDYGAIAN</sequence>
<feature type="domain" description="HTH lysR-type" evidence="5">
    <location>
        <begin position="1"/>
        <end position="59"/>
    </location>
</feature>
<dbReference type="PRINTS" id="PR00039">
    <property type="entry name" value="HTHLYSR"/>
</dbReference>
<proteinExistence type="inferred from homology"/>
<dbReference type="Gene3D" id="3.40.190.290">
    <property type="match status" value="1"/>
</dbReference>
<name>A0ABX1LQ42_9CYAN</name>
<evidence type="ECO:0000256" key="3">
    <source>
        <dbReference type="ARBA" id="ARBA00023125"/>
    </source>
</evidence>
<dbReference type="InterPro" id="IPR058163">
    <property type="entry name" value="LysR-type_TF_proteobact-type"/>
</dbReference>
<evidence type="ECO:0000313" key="6">
    <source>
        <dbReference type="EMBL" id="NMF58233.1"/>
    </source>
</evidence>